<dbReference type="EMBL" id="JBHTBZ010000035">
    <property type="protein sequence ID" value="MFC7461368.1"/>
    <property type="molecule type" value="Genomic_DNA"/>
</dbReference>
<keyword evidence="3" id="KW-1185">Reference proteome</keyword>
<evidence type="ECO:0000256" key="1">
    <source>
        <dbReference type="SAM" id="MobiDB-lite"/>
    </source>
</evidence>
<evidence type="ECO:0000313" key="2">
    <source>
        <dbReference type="EMBL" id="MFC7461368.1"/>
    </source>
</evidence>
<protein>
    <submittedName>
        <fullName evidence="2">DOMON-like domain-containing protein</fullName>
    </submittedName>
</protein>
<accession>A0ABW2SDP9</accession>
<gene>
    <name evidence="2" type="ORF">ACFQU0_13120</name>
</gene>
<evidence type="ECO:0000313" key="3">
    <source>
        <dbReference type="Proteomes" id="UP001596457"/>
    </source>
</evidence>
<dbReference type="RefSeq" id="WP_382201500.1">
    <property type="nucleotide sequence ID" value="NZ_JBHTBZ010000035.1"/>
</dbReference>
<dbReference type="CDD" id="cd09627">
    <property type="entry name" value="DOMON_murB_like"/>
    <property type="match status" value="1"/>
</dbReference>
<sequence length="193" mass="21281">MTSVPPALNLLCHPATPCPLALQVSATLHWQASGLLLRYRVSGQVADIQLPPAATPGAADGLWQHTCMEAFVSPVWAAHYREFNFSPSGQWAAYCFSAERQRDTDTEARRPIQPTLRMEHTSEQFDLWAALPATALPPASSLCLGLSAVIETRDGHRSYWALQHPRPDRPDFHHRGGWREMPSVAPNPPTATA</sequence>
<proteinExistence type="predicted"/>
<reference evidence="3" key="1">
    <citation type="journal article" date="2019" name="Int. J. Syst. Evol. Microbiol.">
        <title>The Global Catalogue of Microorganisms (GCM) 10K type strain sequencing project: providing services to taxonomists for standard genome sequencing and annotation.</title>
        <authorList>
            <consortium name="The Broad Institute Genomics Platform"/>
            <consortium name="The Broad Institute Genome Sequencing Center for Infectious Disease"/>
            <person name="Wu L."/>
            <person name="Ma J."/>
        </authorList>
    </citation>
    <scope>NUCLEOTIDE SEQUENCE [LARGE SCALE GENOMIC DNA]</scope>
    <source>
        <strain evidence="3">CCUG 53903</strain>
    </source>
</reference>
<organism evidence="2 3">
    <name type="scientific">Hydrogenophaga defluvii</name>
    <dbReference type="NCBI Taxonomy" id="249410"/>
    <lineage>
        <taxon>Bacteria</taxon>
        <taxon>Pseudomonadati</taxon>
        <taxon>Pseudomonadota</taxon>
        <taxon>Betaproteobacteria</taxon>
        <taxon>Burkholderiales</taxon>
        <taxon>Comamonadaceae</taxon>
        <taxon>Hydrogenophaga</taxon>
    </lineage>
</organism>
<dbReference type="Proteomes" id="UP001596457">
    <property type="component" value="Unassembled WGS sequence"/>
</dbReference>
<name>A0ABW2SDP9_9BURK</name>
<feature type="region of interest" description="Disordered" evidence="1">
    <location>
        <begin position="171"/>
        <end position="193"/>
    </location>
</feature>
<dbReference type="Gene3D" id="2.60.40.1190">
    <property type="match status" value="1"/>
</dbReference>
<comment type="caution">
    <text evidence="2">The sequence shown here is derived from an EMBL/GenBank/DDBJ whole genome shotgun (WGS) entry which is preliminary data.</text>
</comment>